<accession>G4QMW4</accession>
<reference evidence="1 2" key="1">
    <citation type="journal article" date="2011" name="J. Bacteriol.">
        <title>Complete genome sequence of seawater bacterium Glaciecola nitratireducens FR1064T.</title>
        <authorList>
            <person name="Bian F."/>
            <person name="Qin Q.L."/>
            <person name="Xie B.B."/>
            <person name="Shu Y.L."/>
            <person name="Zhang X.Y."/>
            <person name="Yu Y."/>
            <person name="Chen B."/>
            <person name="Chen X.L."/>
            <person name="Zhou B.C."/>
            <person name="Zhang Y.Z."/>
        </authorList>
    </citation>
    <scope>NUCLEOTIDE SEQUENCE [LARGE SCALE GENOMIC DNA]</scope>
    <source>
        <strain evidence="2">JCM 12485 / KCTC 12276 / FR1064</strain>
    </source>
</reference>
<proteinExistence type="predicted"/>
<keyword evidence="2" id="KW-1185">Reference proteome</keyword>
<dbReference type="STRING" id="1085623.GNIT_2950"/>
<dbReference type="AlphaFoldDB" id="G4QMW4"/>
<organism evidence="1 2">
    <name type="scientific">Glaciecola nitratireducens (strain JCM 12485 / KCTC 12276 / FR1064)</name>
    <dbReference type="NCBI Taxonomy" id="1085623"/>
    <lineage>
        <taxon>Bacteria</taxon>
        <taxon>Pseudomonadati</taxon>
        <taxon>Pseudomonadota</taxon>
        <taxon>Gammaproteobacteria</taxon>
        <taxon>Alteromonadales</taxon>
        <taxon>Alteromonadaceae</taxon>
        <taxon>Brumicola</taxon>
    </lineage>
</organism>
<dbReference type="EMBL" id="CP003060">
    <property type="protein sequence ID" value="AEP31047.1"/>
    <property type="molecule type" value="Genomic_DNA"/>
</dbReference>
<gene>
    <name evidence="1" type="ordered locus">GNIT_2950</name>
</gene>
<dbReference type="KEGG" id="gni:GNIT_2950"/>
<evidence type="ECO:0000313" key="1">
    <source>
        <dbReference type="EMBL" id="AEP31047.1"/>
    </source>
</evidence>
<evidence type="ECO:0000313" key="2">
    <source>
        <dbReference type="Proteomes" id="UP000009282"/>
    </source>
</evidence>
<protein>
    <submittedName>
        <fullName evidence="1">Uncharacterized protein</fullName>
    </submittedName>
</protein>
<dbReference type="HOGENOM" id="CLU_3356432_0_0_6"/>
<name>G4QMW4_GLANF</name>
<dbReference type="Proteomes" id="UP000009282">
    <property type="component" value="Chromosome"/>
</dbReference>
<sequence length="36" mass="4041">MRNIKQSKLNLVLNDDNLLSSSAIGFSLLRLQILVL</sequence>